<proteinExistence type="predicted"/>
<sequence>MYQIGCEGPDTCCWKYYIWTNQTAKEVERYVVYPPVPEGDQDISTYNGMGSSSQCGKTAPAPSKISSVMLKHCCNSSLEVICCYYHLCSKVTPKVHPSRFNGNLAQQYKFRGKESAHKGLYSFLFSLCWFYPCQAQVVHIPSLSPMLVS</sequence>
<reference evidence="1 2" key="1">
    <citation type="submission" date="2019-05" db="EMBL/GenBank/DDBJ databases">
        <title>Another draft genome of Portunus trituberculatus and its Hox gene families provides insights of decapod evolution.</title>
        <authorList>
            <person name="Jeong J.-H."/>
            <person name="Song I."/>
            <person name="Kim S."/>
            <person name="Choi T."/>
            <person name="Kim D."/>
            <person name="Ryu S."/>
            <person name="Kim W."/>
        </authorList>
    </citation>
    <scope>NUCLEOTIDE SEQUENCE [LARGE SCALE GENOMIC DNA]</scope>
    <source>
        <tissue evidence="1">Muscle</tissue>
    </source>
</reference>
<keyword evidence="2" id="KW-1185">Reference proteome</keyword>
<protein>
    <submittedName>
        <fullName evidence="1">Uncharacterized protein</fullName>
    </submittedName>
</protein>
<organism evidence="1 2">
    <name type="scientific">Portunus trituberculatus</name>
    <name type="common">Swimming crab</name>
    <name type="synonym">Neptunus trituberculatus</name>
    <dbReference type="NCBI Taxonomy" id="210409"/>
    <lineage>
        <taxon>Eukaryota</taxon>
        <taxon>Metazoa</taxon>
        <taxon>Ecdysozoa</taxon>
        <taxon>Arthropoda</taxon>
        <taxon>Crustacea</taxon>
        <taxon>Multicrustacea</taxon>
        <taxon>Malacostraca</taxon>
        <taxon>Eumalacostraca</taxon>
        <taxon>Eucarida</taxon>
        <taxon>Decapoda</taxon>
        <taxon>Pleocyemata</taxon>
        <taxon>Brachyura</taxon>
        <taxon>Eubrachyura</taxon>
        <taxon>Portunoidea</taxon>
        <taxon>Portunidae</taxon>
        <taxon>Portuninae</taxon>
        <taxon>Portunus</taxon>
    </lineage>
</organism>
<dbReference type="Proteomes" id="UP000324222">
    <property type="component" value="Unassembled WGS sequence"/>
</dbReference>
<evidence type="ECO:0000313" key="1">
    <source>
        <dbReference type="EMBL" id="MPC35951.1"/>
    </source>
</evidence>
<dbReference type="AlphaFoldDB" id="A0A5B7ENC1"/>
<evidence type="ECO:0000313" key="2">
    <source>
        <dbReference type="Proteomes" id="UP000324222"/>
    </source>
</evidence>
<comment type="caution">
    <text evidence="1">The sequence shown here is derived from an EMBL/GenBank/DDBJ whole genome shotgun (WGS) entry which is preliminary data.</text>
</comment>
<dbReference type="EMBL" id="VSRR010003390">
    <property type="protein sequence ID" value="MPC35951.1"/>
    <property type="molecule type" value="Genomic_DNA"/>
</dbReference>
<name>A0A5B7ENC1_PORTR</name>
<gene>
    <name evidence="1" type="ORF">E2C01_029391</name>
</gene>
<accession>A0A5B7ENC1</accession>